<reference evidence="2" key="1">
    <citation type="submission" date="2015-07" db="EMBL/GenBank/DDBJ databases">
        <title>MeaNS - Measles Nucleotide Surveillance Program.</title>
        <authorList>
            <person name="Tran T."/>
            <person name="Druce J."/>
        </authorList>
    </citation>
    <scope>NUCLEOTIDE SEQUENCE</scope>
    <source>
        <strain evidence="2">UCB-OBI-ISO-001</strain>
        <tissue evidence="2">Gonad</tissue>
    </source>
</reference>
<name>A0A0L8FMN7_OCTBM</name>
<dbReference type="EMBL" id="KQ428716">
    <property type="protein sequence ID" value="KOF65932.1"/>
    <property type="molecule type" value="Genomic_DNA"/>
</dbReference>
<organism evidence="2">
    <name type="scientific">Octopus bimaculoides</name>
    <name type="common">California two-spotted octopus</name>
    <dbReference type="NCBI Taxonomy" id="37653"/>
    <lineage>
        <taxon>Eukaryota</taxon>
        <taxon>Metazoa</taxon>
        <taxon>Spiralia</taxon>
        <taxon>Lophotrochozoa</taxon>
        <taxon>Mollusca</taxon>
        <taxon>Cephalopoda</taxon>
        <taxon>Coleoidea</taxon>
        <taxon>Octopodiformes</taxon>
        <taxon>Octopoda</taxon>
        <taxon>Incirrata</taxon>
        <taxon>Octopodidae</taxon>
        <taxon>Octopus</taxon>
    </lineage>
</organism>
<accession>A0A0L8FMN7</accession>
<evidence type="ECO:0000313" key="2">
    <source>
        <dbReference type="EMBL" id="KOF65932.1"/>
    </source>
</evidence>
<evidence type="ECO:0008006" key="3">
    <source>
        <dbReference type="Google" id="ProtNLM"/>
    </source>
</evidence>
<keyword evidence="1" id="KW-0732">Signal</keyword>
<evidence type="ECO:0000256" key="1">
    <source>
        <dbReference type="SAM" id="SignalP"/>
    </source>
</evidence>
<protein>
    <recommendedName>
        <fullName evidence="3">Secreted protein</fullName>
    </recommendedName>
</protein>
<feature type="signal peptide" evidence="1">
    <location>
        <begin position="1"/>
        <end position="19"/>
    </location>
</feature>
<sequence>MATVFTLRILFLRLQQGLSFLALRSTGCRQLATLDPNPLSCPGSCLPIILCTYRYNKGYLNNGSGKPWCFTFATLCMWTRYECCHLYVLDGDGDSC</sequence>
<proteinExistence type="predicted"/>
<feature type="chain" id="PRO_5005582460" description="Secreted protein" evidence="1">
    <location>
        <begin position="20"/>
        <end position="96"/>
    </location>
</feature>
<dbReference type="AlphaFoldDB" id="A0A0L8FMN7"/>
<gene>
    <name evidence="2" type="ORF">OCBIM_22013972mg</name>
</gene>